<comment type="caution">
    <text evidence="8">The sequence shown here is derived from an EMBL/GenBank/DDBJ whole genome shotgun (WGS) entry which is preliminary data.</text>
</comment>
<comment type="subcellular location">
    <subcellularLocation>
        <location evidence="1">Membrane</location>
        <topology evidence="1">Multi-pass membrane protein</topology>
    </subcellularLocation>
</comment>
<dbReference type="PROSITE" id="PS50244">
    <property type="entry name" value="S5A_REDUCTASE"/>
    <property type="match status" value="1"/>
</dbReference>
<feature type="domain" description="3-oxo-5-alpha-steroid 4-dehydrogenase C-terminal" evidence="7">
    <location>
        <begin position="127"/>
        <end position="267"/>
    </location>
</feature>
<dbReference type="InterPro" id="IPR001104">
    <property type="entry name" value="3-oxo-5_a-steroid_4-DH_C"/>
</dbReference>
<evidence type="ECO:0000256" key="5">
    <source>
        <dbReference type="ARBA" id="ARBA00023136"/>
    </source>
</evidence>
<evidence type="ECO:0000256" key="3">
    <source>
        <dbReference type="ARBA" id="ARBA00022692"/>
    </source>
</evidence>
<evidence type="ECO:0000313" key="9">
    <source>
        <dbReference type="Proteomes" id="UP001159427"/>
    </source>
</evidence>
<dbReference type="Gene3D" id="1.20.120.1630">
    <property type="match status" value="1"/>
</dbReference>
<organism evidence="8 9">
    <name type="scientific">Porites evermanni</name>
    <dbReference type="NCBI Taxonomy" id="104178"/>
    <lineage>
        <taxon>Eukaryota</taxon>
        <taxon>Metazoa</taxon>
        <taxon>Cnidaria</taxon>
        <taxon>Anthozoa</taxon>
        <taxon>Hexacorallia</taxon>
        <taxon>Scleractinia</taxon>
        <taxon>Fungiina</taxon>
        <taxon>Poritidae</taxon>
        <taxon>Porites</taxon>
    </lineage>
</organism>
<evidence type="ECO:0000313" key="8">
    <source>
        <dbReference type="EMBL" id="CAH3015403.1"/>
    </source>
</evidence>
<accession>A0ABN8LII3</accession>
<evidence type="ECO:0000256" key="1">
    <source>
        <dbReference type="ARBA" id="ARBA00004141"/>
    </source>
</evidence>
<evidence type="ECO:0000256" key="6">
    <source>
        <dbReference type="SAM" id="Phobius"/>
    </source>
</evidence>
<dbReference type="EMBL" id="CALNXI010000023">
    <property type="protein sequence ID" value="CAH3015403.1"/>
    <property type="molecule type" value="Genomic_DNA"/>
</dbReference>
<dbReference type="Proteomes" id="UP001159427">
    <property type="component" value="Unassembled WGS sequence"/>
</dbReference>
<feature type="transmembrane region" description="Helical" evidence="6">
    <location>
        <begin position="63"/>
        <end position="84"/>
    </location>
</feature>
<keyword evidence="5 6" id="KW-0472">Membrane</keyword>
<gene>
    <name evidence="8" type="ORF">PEVE_00016548</name>
</gene>
<keyword evidence="3 6" id="KW-0812">Transmembrane</keyword>
<dbReference type="InterPro" id="IPR039357">
    <property type="entry name" value="SRD5A/TECR"/>
</dbReference>
<evidence type="ECO:0000259" key="7">
    <source>
        <dbReference type="Pfam" id="PF02544"/>
    </source>
</evidence>
<evidence type="ECO:0000256" key="2">
    <source>
        <dbReference type="ARBA" id="ARBA00007742"/>
    </source>
</evidence>
<name>A0ABN8LII3_9CNID</name>
<proteinExistence type="inferred from homology"/>
<dbReference type="PANTHER" id="PTHR10556">
    <property type="entry name" value="3-OXO-5-ALPHA-STEROID 4-DEHYDROGENASE"/>
    <property type="match status" value="1"/>
</dbReference>
<feature type="transmembrane region" description="Helical" evidence="6">
    <location>
        <begin position="214"/>
        <end position="232"/>
    </location>
</feature>
<protein>
    <recommendedName>
        <fullName evidence="7">3-oxo-5-alpha-steroid 4-dehydrogenase C-terminal domain-containing protein</fullName>
    </recommendedName>
</protein>
<feature type="transmembrane region" description="Helical" evidence="6">
    <location>
        <begin position="20"/>
        <end position="40"/>
    </location>
</feature>
<dbReference type="Pfam" id="PF02544">
    <property type="entry name" value="Steroid_dh"/>
    <property type="match status" value="1"/>
</dbReference>
<sequence>MFHPLPWTAFEDDKAHFWVHYGLCAFALLLAVVTFIAQWTKPAPYGRHEKSGKSCGPMVHQRIAHTISDAIPGVLVFTLVFFLYGRQREYPNITFYCLWQCHYIHRGFIHPWIMKYSSPTTPIGIPLGGFFPNLLYSFLNSDWIGAADYSDDYYKDPRFIIGIVLFVAGFIINRYADLTLRKLRTNYSEGYSIPHGCLFEVISCPNYFGEMLEWFGWALGTWSLAGLAWFLFSSATFVPRARHNHQWYKNQFPDYPADRKALLPFVY</sequence>
<dbReference type="PANTHER" id="PTHR10556:SF43">
    <property type="entry name" value="STEROID 5-ALPHA-REDUCTASE DET2"/>
    <property type="match status" value="1"/>
</dbReference>
<feature type="transmembrane region" description="Helical" evidence="6">
    <location>
        <begin position="159"/>
        <end position="176"/>
    </location>
</feature>
<reference evidence="8 9" key="1">
    <citation type="submission" date="2022-05" db="EMBL/GenBank/DDBJ databases">
        <authorList>
            <consortium name="Genoscope - CEA"/>
            <person name="William W."/>
        </authorList>
    </citation>
    <scope>NUCLEOTIDE SEQUENCE [LARGE SCALE GENOMIC DNA]</scope>
</reference>
<feature type="transmembrane region" description="Helical" evidence="6">
    <location>
        <begin position="121"/>
        <end position="139"/>
    </location>
</feature>
<keyword evidence="9" id="KW-1185">Reference proteome</keyword>
<keyword evidence="4 6" id="KW-1133">Transmembrane helix</keyword>
<comment type="similarity">
    <text evidence="2">Belongs to the steroid 5-alpha reductase family.</text>
</comment>
<evidence type="ECO:0000256" key="4">
    <source>
        <dbReference type="ARBA" id="ARBA00022989"/>
    </source>
</evidence>